<evidence type="ECO:0000256" key="3">
    <source>
        <dbReference type="SAM" id="MobiDB-lite"/>
    </source>
</evidence>
<dbReference type="CDD" id="cd21608">
    <property type="entry name" value="RRM2_NsCP33_like"/>
    <property type="match status" value="1"/>
</dbReference>
<dbReference type="Pfam" id="PF00076">
    <property type="entry name" value="RRM_1"/>
    <property type="match status" value="1"/>
</dbReference>
<organism evidence="5 6">
    <name type="scientific">Candidatus Woykebacteria bacterium RIFCSPHIGHO2_02_FULL_43_16b</name>
    <dbReference type="NCBI Taxonomy" id="1802601"/>
    <lineage>
        <taxon>Bacteria</taxon>
        <taxon>Candidatus Woykeibacteriota</taxon>
    </lineage>
</organism>
<dbReference type="PROSITE" id="PS50102">
    <property type="entry name" value="RRM"/>
    <property type="match status" value="1"/>
</dbReference>
<dbReference type="GO" id="GO:0003729">
    <property type="term" value="F:mRNA binding"/>
    <property type="evidence" value="ECO:0007669"/>
    <property type="project" value="TreeGrafter"/>
</dbReference>
<name>A0A1G1WM15_9BACT</name>
<evidence type="ECO:0000259" key="4">
    <source>
        <dbReference type="PROSITE" id="PS50102"/>
    </source>
</evidence>
<keyword evidence="2" id="KW-0694">RNA-binding</keyword>
<sequence length="110" mass="12029">MAKKLFVGSLPYQATSAELEEVFAQAGKVDSVNVIMDKFSGQSKGFAFVEMSTEEEAQKAVSTLNGADFQGRKLVVSEARPQEDRNRGGFGDRSGGGFRKSGGFQRDKRW</sequence>
<feature type="domain" description="RRM" evidence="4">
    <location>
        <begin position="3"/>
        <end position="81"/>
    </location>
</feature>
<evidence type="ECO:0000256" key="1">
    <source>
        <dbReference type="ARBA" id="ARBA00022737"/>
    </source>
</evidence>
<dbReference type="Gene3D" id="3.30.70.330">
    <property type="match status" value="1"/>
</dbReference>
<dbReference type="AlphaFoldDB" id="A0A1G1WM15"/>
<dbReference type="InterPro" id="IPR000504">
    <property type="entry name" value="RRM_dom"/>
</dbReference>
<dbReference type="PANTHER" id="PTHR48025:SF1">
    <property type="entry name" value="RRM DOMAIN-CONTAINING PROTEIN"/>
    <property type="match status" value="1"/>
</dbReference>
<dbReference type="Proteomes" id="UP000177821">
    <property type="component" value="Unassembled WGS sequence"/>
</dbReference>
<dbReference type="InterPro" id="IPR035979">
    <property type="entry name" value="RBD_domain_sf"/>
</dbReference>
<proteinExistence type="predicted"/>
<protein>
    <submittedName>
        <fullName evidence="5">RNA-binding protein</fullName>
    </submittedName>
</protein>
<evidence type="ECO:0000313" key="6">
    <source>
        <dbReference type="Proteomes" id="UP000177821"/>
    </source>
</evidence>
<reference evidence="5 6" key="1">
    <citation type="journal article" date="2016" name="Nat. Commun.">
        <title>Thousands of microbial genomes shed light on interconnected biogeochemical processes in an aquifer system.</title>
        <authorList>
            <person name="Anantharaman K."/>
            <person name="Brown C.T."/>
            <person name="Hug L.A."/>
            <person name="Sharon I."/>
            <person name="Castelle C.J."/>
            <person name="Probst A.J."/>
            <person name="Thomas B.C."/>
            <person name="Singh A."/>
            <person name="Wilkins M.J."/>
            <person name="Karaoz U."/>
            <person name="Brodie E.L."/>
            <person name="Williams K.H."/>
            <person name="Hubbard S.S."/>
            <person name="Banfield J.F."/>
        </authorList>
    </citation>
    <scope>NUCLEOTIDE SEQUENCE [LARGE SCALE GENOMIC DNA]</scope>
</reference>
<feature type="region of interest" description="Disordered" evidence="3">
    <location>
        <begin position="76"/>
        <end position="110"/>
    </location>
</feature>
<feature type="compositionally biased region" description="Gly residues" evidence="3">
    <location>
        <begin position="88"/>
        <end position="100"/>
    </location>
</feature>
<dbReference type="InterPro" id="IPR012677">
    <property type="entry name" value="Nucleotide-bd_a/b_plait_sf"/>
</dbReference>
<keyword evidence="1" id="KW-0677">Repeat</keyword>
<gene>
    <name evidence="5" type="ORF">A3J50_01315</name>
</gene>
<accession>A0A1G1WM15</accession>
<dbReference type="EMBL" id="MHCX01000045">
    <property type="protein sequence ID" value="OGY28734.1"/>
    <property type="molecule type" value="Genomic_DNA"/>
</dbReference>
<dbReference type="PANTHER" id="PTHR48025">
    <property type="entry name" value="OS02G0815200 PROTEIN"/>
    <property type="match status" value="1"/>
</dbReference>
<comment type="caution">
    <text evidence="5">The sequence shown here is derived from an EMBL/GenBank/DDBJ whole genome shotgun (WGS) entry which is preliminary data.</text>
</comment>
<dbReference type="InterPro" id="IPR050502">
    <property type="entry name" value="Euk_RNA-bind_prot"/>
</dbReference>
<evidence type="ECO:0000313" key="5">
    <source>
        <dbReference type="EMBL" id="OGY28734.1"/>
    </source>
</evidence>
<dbReference type="InterPro" id="IPR048289">
    <property type="entry name" value="RRM2_NsCP33-like"/>
</dbReference>
<dbReference type="SMART" id="SM00360">
    <property type="entry name" value="RRM"/>
    <property type="match status" value="1"/>
</dbReference>
<dbReference type="SUPFAM" id="SSF54928">
    <property type="entry name" value="RNA-binding domain, RBD"/>
    <property type="match status" value="1"/>
</dbReference>
<evidence type="ECO:0000256" key="2">
    <source>
        <dbReference type="ARBA" id="ARBA00022884"/>
    </source>
</evidence>